<dbReference type="Gene3D" id="1.10.357.10">
    <property type="entry name" value="Tetracycline Repressor, domain 2"/>
    <property type="match status" value="1"/>
</dbReference>
<dbReference type="EMBL" id="CP049109">
    <property type="protein sequence ID" value="QIG81105.1"/>
    <property type="molecule type" value="Genomic_DNA"/>
</dbReference>
<gene>
    <name evidence="4" type="ORF">G5C33_15825</name>
</gene>
<sequence>MVMRKFLLEDPARPAKTSDNKATRERIVDALMALTAEGAVINHDLVAERAGVSRRTAYRYFPDQEALRSAVLQRMNNVSASPRSLDALLDGLESRFGDYDAHADAMMVLTTTAEGRTTRNMAKPERVTAYRAMLGDATAYLPEPDRRWAIAAIQLMGSDFAWREMRDQWDMDGEESAAAVRWAIETLLADLERRGNKPLSEGPVAASEAA</sequence>
<protein>
    <submittedName>
        <fullName evidence="4">TetR/AcrR family transcriptional regulator</fullName>
    </submittedName>
</protein>
<dbReference type="InterPro" id="IPR001647">
    <property type="entry name" value="HTH_TetR"/>
</dbReference>
<evidence type="ECO:0000256" key="1">
    <source>
        <dbReference type="ARBA" id="ARBA00023125"/>
    </source>
</evidence>
<keyword evidence="5" id="KW-1185">Reference proteome</keyword>
<proteinExistence type="predicted"/>
<name>A0A6G6Y852_9SPHN</name>
<evidence type="ECO:0000313" key="4">
    <source>
        <dbReference type="EMBL" id="QIG81105.1"/>
    </source>
</evidence>
<dbReference type="Pfam" id="PF00440">
    <property type="entry name" value="TetR_N"/>
    <property type="match status" value="1"/>
</dbReference>
<feature type="DNA-binding region" description="H-T-H motif" evidence="2">
    <location>
        <begin position="42"/>
        <end position="61"/>
    </location>
</feature>
<accession>A0A6G6Y852</accession>
<dbReference type="PROSITE" id="PS50977">
    <property type="entry name" value="HTH_TETR_2"/>
    <property type="match status" value="1"/>
</dbReference>
<feature type="domain" description="HTH tetR-type" evidence="3">
    <location>
        <begin position="21"/>
        <end position="79"/>
    </location>
</feature>
<evidence type="ECO:0000313" key="5">
    <source>
        <dbReference type="Proteomes" id="UP000501568"/>
    </source>
</evidence>
<dbReference type="KEGG" id="spzr:G5C33_15825"/>
<organism evidence="4 5">
    <name type="scientific">Stakelama tenebrarum</name>
    <dbReference type="NCBI Taxonomy" id="2711215"/>
    <lineage>
        <taxon>Bacteria</taxon>
        <taxon>Pseudomonadati</taxon>
        <taxon>Pseudomonadota</taxon>
        <taxon>Alphaproteobacteria</taxon>
        <taxon>Sphingomonadales</taxon>
        <taxon>Sphingomonadaceae</taxon>
        <taxon>Stakelama</taxon>
    </lineage>
</organism>
<dbReference type="SUPFAM" id="SSF46689">
    <property type="entry name" value="Homeodomain-like"/>
    <property type="match status" value="1"/>
</dbReference>
<keyword evidence="1 2" id="KW-0238">DNA-binding</keyword>
<evidence type="ECO:0000259" key="3">
    <source>
        <dbReference type="PROSITE" id="PS50977"/>
    </source>
</evidence>
<dbReference type="InterPro" id="IPR009057">
    <property type="entry name" value="Homeodomain-like_sf"/>
</dbReference>
<dbReference type="RefSeq" id="WP_165328034.1">
    <property type="nucleotide sequence ID" value="NZ_CP049109.1"/>
</dbReference>
<reference evidence="4 5" key="1">
    <citation type="submission" date="2020-02" db="EMBL/GenBank/DDBJ databases">
        <authorList>
            <person name="Zheng R.K."/>
            <person name="Sun C.M."/>
        </authorList>
    </citation>
    <scope>NUCLEOTIDE SEQUENCE [LARGE SCALE GENOMIC DNA]</scope>
    <source>
        <strain evidence="5">zrk23</strain>
    </source>
</reference>
<dbReference type="GO" id="GO:0003677">
    <property type="term" value="F:DNA binding"/>
    <property type="evidence" value="ECO:0007669"/>
    <property type="project" value="UniProtKB-UniRule"/>
</dbReference>
<evidence type="ECO:0000256" key="2">
    <source>
        <dbReference type="PROSITE-ProRule" id="PRU00335"/>
    </source>
</evidence>
<dbReference type="AlphaFoldDB" id="A0A6G6Y852"/>
<dbReference type="Proteomes" id="UP000501568">
    <property type="component" value="Chromosome"/>
</dbReference>